<dbReference type="GO" id="GO:0009424">
    <property type="term" value="C:bacterial-type flagellum hook"/>
    <property type="evidence" value="ECO:0007669"/>
    <property type="project" value="TreeGrafter"/>
</dbReference>
<evidence type="ECO:0000259" key="6">
    <source>
        <dbReference type="Pfam" id="PF00460"/>
    </source>
</evidence>
<dbReference type="PANTHER" id="PTHR30435:SF1">
    <property type="entry name" value="FLAGELLAR HOOK PROTEIN FLGE"/>
    <property type="match status" value="1"/>
</dbReference>
<keyword evidence="10" id="KW-0969">Cilium</keyword>
<comment type="subcellular location">
    <subcellularLocation>
        <location evidence="1 5">Bacterial flagellum basal body</location>
    </subcellularLocation>
</comment>
<evidence type="ECO:0000256" key="2">
    <source>
        <dbReference type="ARBA" id="ARBA00009677"/>
    </source>
</evidence>
<organism evidence="10 11">
    <name type="scientific">Tectimicrobiota bacterium</name>
    <dbReference type="NCBI Taxonomy" id="2528274"/>
    <lineage>
        <taxon>Bacteria</taxon>
        <taxon>Pseudomonadati</taxon>
        <taxon>Nitrospinota/Tectimicrobiota group</taxon>
        <taxon>Candidatus Tectimicrobiota</taxon>
    </lineage>
</organism>
<dbReference type="InterPro" id="IPR010930">
    <property type="entry name" value="Flg_bb/hook_C_dom"/>
</dbReference>
<evidence type="ECO:0000259" key="9">
    <source>
        <dbReference type="Pfam" id="PF22692"/>
    </source>
</evidence>
<dbReference type="Pfam" id="PF00460">
    <property type="entry name" value="Flg_bb_rod"/>
    <property type="match status" value="1"/>
</dbReference>
<dbReference type="Pfam" id="PF22692">
    <property type="entry name" value="LlgE_F_G_D1"/>
    <property type="match status" value="1"/>
</dbReference>
<dbReference type="Gene3D" id="2.60.98.20">
    <property type="entry name" value="Flagellar hook protein FlgE"/>
    <property type="match status" value="1"/>
</dbReference>
<dbReference type="InterPro" id="IPR001444">
    <property type="entry name" value="Flag_bb_rod_N"/>
</dbReference>
<feature type="domain" description="Flagellar hook protein FlgE D2" evidence="8">
    <location>
        <begin position="575"/>
        <end position="721"/>
    </location>
</feature>
<dbReference type="NCBIfam" id="TIGR03506">
    <property type="entry name" value="FlgEFG_subfam"/>
    <property type="match status" value="2"/>
</dbReference>
<dbReference type="EMBL" id="JACPUR010000037">
    <property type="protein sequence ID" value="MBI3128966.1"/>
    <property type="molecule type" value="Genomic_DNA"/>
</dbReference>
<dbReference type="InterPro" id="IPR037925">
    <property type="entry name" value="FlgE/F/G-like"/>
</dbReference>
<keyword evidence="4 5" id="KW-0975">Bacterial flagellum</keyword>
<dbReference type="SUPFAM" id="SSF117143">
    <property type="entry name" value="Flagellar hook protein flgE"/>
    <property type="match status" value="1"/>
</dbReference>
<dbReference type="AlphaFoldDB" id="A0A932MRD8"/>
<dbReference type="InterPro" id="IPR020013">
    <property type="entry name" value="Flagellar_FlgE/F/G"/>
</dbReference>
<evidence type="ECO:0000256" key="1">
    <source>
        <dbReference type="ARBA" id="ARBA00004117"/>
    </source>
</evidence>
<evidence type="ECO:0000259" key="7">
    <source>
        <dbReference type="Pfam" id="PF06429"/>
    </source>
</evidence>
<proteinExistence type="inferred from homology"/>
<dbReference type="InterPro" id="IPR011491">
    <property type="entry name" value="FlgE_D2"/>
</dbReference>
<protein>
    <recommendedName>
        <fullName evidence="3 5">Flagellar hook protein FlgE</fullName>
    </recommendedName>
</protein>
<comment type="caution">
    <text evidence="10">The sequence shown here is derived from an EMBL/GenBank/DDBJ whole genome shotgun (WGS) entry which is preliminary data.</text>
</comment>
<name>A0A932MRD8_UNCTE</name>
<gene>
    <name evidence="10" type="ORF">HYZ11_15275</name>
</gene>
<accession>A0A932MRD8</accession>
<dbReference type="InterPro" id="IPR019776">
    <property type="entry name" value="Flagellar_basal_body_rod_CS"/>
</dbReference>
<evidence type="ECO:0000256" key="4">
    <source>
        <dbReference type="ARBA" id="ARBA00023143"/>
    </source>
</evidence>
<dbReference type="GO" id="GO:0009425">
    <property type="term" value="C:bacterial-type flagellum basal body"/>
    <property type="evidence" value="ECO:0007669"/>
    <property type="project" value="UniProtKB-SubCell"/>
</dbReference>
<comment type="similarity">
    <text evidence="2 5">Belongs to the flagella basal body rod proteins family.</text>
</comment>
<evidence type="ECO:0000256" key="3">
    <source>
        <dbReference type="ARBA" id="ARBA00019015"/>
    </source>
</evidence>
<sequence length="841" mass="86766">MGVLGALFAGVSGLDVYSQAIEVIGNNIANANSPGFKGSRAEFADILARSLTGSAGGNQIGRGVQLAGVTQQFTQGSFETTSSGTDLAIDGRGFFIVSNPDGIFYTRAGLFSIDSEGFLVNGRADKVQGVTLDASGNPSGTLQDLNLTVTNNPPKATTKAGFVANLDARAASLGAAGTATSGSGVETRFQFLTGVNDVIEWNDGVADRTASLITNGGLISGAQNDATAVATAIKTALEATNGGAALADTYTVSYSTTTKKFTITNDTGGSGLGITLRHSVATSTASDDLGFSTASNDAIAKGSSTTSDNQVQFNVVTGRNQFTITLDGAFYVPARTVTVTAGGFTGDGLAQAIEAAINNADQSDQVNRIRSVRVTYNSGSNVNRFQIVSQSTGGERTINIPSDSNSFTIPPSSISVTEGTLGVLGTTNLSVSETFAFTLGLNDNIVASFGGGADTNVSLITHGGLTNGTVVTAQQVASAIKAGLELQNGTLDVYAVTYDSATDRFTVTNNAGNVQTLNLRWTQAASTAAATLGFSTAADDLIAVAGSTTSDTSLTTALSQVSSLNVNGSGEFTVNDPSNLQSSTFSTSIILFDSLGSSHSLNVFFRKIGENMWEYNGIMLGRDLVGPTPDGSNEQALYGRLWFNNTGGLDIEDKFTGNLINGVTFPRANRFNFSGGAVQNQLVDFDFGNSITTDASLQGGLDGVTQFAGSSAVINQTQDGFTTGTLISVSVNRNGNITGQFTNGQTRDLARIILANFNAPGGLSNVGNSLFAETQGSGQPILGQATTAGFGVVLANSVEISNVDIAEEFVRLIRDQQAFQANARVISTTSRLLDEVVNLTR</sequence>
<dbReference type="InterPro" id="IPR053967">
    <property type="entry name" value="LlgE_F_G-like_D1"/>
</dbReference>
<dbReference type="InterPro" id="IPR037058">
    <property type="entry name" value="Falgellar_hook_FlgE_sf"/>
</dbReference>
<feature type="domain" description="Flagellar basal body rod protein N-terminal" evidence="6">
    <location>
        <begin position="10"/>
        <end position="37"/>
    </location>
</feature>
<dbReference type="Pfam" id="PF07559">
    <property type="entry name" value="FlgE_D2"/>
    <property type="match status" value="1"/>
</dbReference>
<dbReference type="GO" id="GO:0071978">
    <property type="term" value="P:bacterial-type flagellum-dependent swarming motility"/>
    <property type="evidence" value="ECO:0007669"/>
    <property type="project" value="TreeGrafter"/>
</dbReference>
<feature type="domain" description="Flagellar hook protein FlgE/F/G-like D1" evidence="9">
    <location>
        <begin position="88"/>
        <end position="134"/>
    </location>
</feature>
<feature type="domain" description="Flagellar basal-body/hook protein C-terminal" evidence="7">
    <location>
        <begin position="797"/>
        <end position="839"/>
    </location>
</feature>
<evidence type="ECO:0000313" key="11">
    <source>
        <dbReference type="Proteomes" id="UP000782312"/>
    </source>
</evidence>
<dbReference type="GO" id="GO:0005829">
    <property type="term" value="C:cytosol"/>
    <property type="evidence" value="ECO:0007669"/>
    <property type="project" value="TreeGrafter"/>
</dbReference>
<dbReference type="PANTHER" id="PTHR30435">
    <property type="entry name" value="FLAGELLAR PROTEIN"/>
    <property type="match status" value="1"/>
</dbReference>
<evidence type="ECO:0000256" key="5">
    <source>
        <dbReference type="RuleBase" id="RU362116"/>
    </source>
</evidence>
<evidence type="ECO:0000313" key="10">
    <source>
        <dbReference type="EMBL" id="MBI3128966.1"/>
    </source>
</evidence>
<keyword evidence="10" id="KW-0282">Flagellum</keyword>
<evidence type="ECO:0000259" key="8">
    <source>
        <dbReference type="Pfam" id="PF07559"/>
    </source>
</evidence>
<dbReference type="PROSITE" id="PS00588">
    <property type="entry name" value="FLAGELLA_BB_ROD"/>
    <property type="match status" value="1"/>
</dbReference>
<keyword evidence="10" id="KW-0966">Cell projection</keyword>
<dbReference type="Pfam" id="PF06429">
    <property type="entry name" value="Flg_bbr_C"/>
    <property type="match status" value="1"/>
</dbReference>
<reference evidence="10" key="1">
    <citation type="submission" date="2020-07" db="EMBL/GenBank/DDBJ databases">
        <title>Huge and variable diversity of episymbiotic CPR bacteria and DPANN archaea in groundwater ecosystems.</title>
        <authorList>
            <person name="He C.Y."/>
            <person name="Keren R."/>
            <person name="Whittaker M."/>
            <person name="Farag I.F."/>
            <person name="Doudna J."/>
            <person name="Cate J.H.D."/>
            <person name="Banfield J.F."/>
        </authorList>
    </citation>
    <scope>NUCLEOTIDE SEQUENCE</scope>
    <source>
        <strain evidence="10">NC_groundwater_763_Ag_S-0.2um_68_21</strain>
    </source>
</reference>
<comment type="function">
    <text evidence="5">A flexible structure which links the flagellar filament to the drive apparatus in the basal body.</text>
</comment>
<dbReference type="Proteomes" id="UP000782312">
    <property type="component" value="Unassembled WGS sequence"/>
</dbReference>